<feature type="transmembrane region" description="Helical" evidence="2">
    <location>
        <begin position="349"/>
        <end position="372"/>
    </location>
</feature>
<dbReference type="EMBL" id="FOKA01000014">
    <property type="protein sequence ID" value="SFB31458.1"/>
    <property type="molecule type" value="Genomic_DNA"/>
</dbReference>
<keyword evidence="5" id="KW-1185">Reference proteome</keyword>
<feature type="domain" description="Glycosyltransferase 2-like" evidence="3">
    <location>
        <begin position="128"/>
        <end position="257"/>
    </location>
</feature>
<dbReference type="InterPro" id="IPR001173">
    <property type="entry name" value="Glyco_trans_2-like"/>
</dbReference>
<keyword evidence="2" id="KW-1133">Transmembrane helix</keyword>
<proteinExistence type="predicted"/>
<feature type="compositionally biased region" description="Low complexity" evidence="1">
    <location>
        <begin position="1"/>
        <end position="10"/>
    </location>
</feature>
<dbReference type="Pfam" id="PF00535">
    <property type="entry name" value="Glycos_transf_2"/>
    <property type="match status" value="1"/>
</dbReference>
<dbReference type="InterPro" id="IPR029044">
    <property type="entry name" value="Nucleotide-diphossugar_trans"/>
</dbReference>
<dbReference type="Proteomes" id="UP000199012">
    <property type="component" value="Unassembled WGS sequence"/>
</dbReference>
<feature type="compositionally biased region" description="Basic and acidic residues" evidence="1">
    <location>
        <begin position="483"/>
        <end position="505"/>
    </location>
</feature>
<dbReference type="STRING" id="988821.SAMN05421867_11422"/>
<dbReference type="RefSeq" id="WP_090034042.1">
    <property type="nucleotide sequence ID" value="NZ_BONM01000030.1"/>
</dbReference>
<reference evidence="4 5" key="1">
    <citation type="submission" date="2016-10" db="EMBL/GenBank/DDBJ databases">
        <authorList>
            <person name="de Groot N.N."/>
        </authorList>
    </citation>
    <scope>NUCLEOTIDE SEQUENCE [LARGE SCALE GENOMIC DNA]</scope>
    <source>
        <strain evidence="4 5">CGMCC 4.6945</strain>
    </source>
</reference>
<sequence>MTPLTTVTDPAPAPTPLLTPQAPTLPAVPDPSPGLAGRAPTPALAQLLPDASPGSLLVWALLVVVAAVVTVVLLRRLGGLVGGPTAAETMPSAGARRPDLLRRPAHVVGVVVARPAGPGGAPDRADTADDLARTLAGLVDQTHADVDVLVVLSADDAAGRDAVAAAHRPERTRTLVLDAADAPDALRLGTAAAAGDVLAVVAPGDDVPPTLLSRGVAALDADAADAVLVERLPADDHAPADLRAHVEAHLRRRSGTASTAEPDDEAVGALVVRRTALDRLTGDVPAAGPAGALLAAAGAHVTVLRDADVATRRTGHPATVGRPAVAPGAAVVLGFLLPVVALVTGAPALVLVAALLPLAVGALRTALLGAALHDLRRGQGRTASAAEQLRLLGSVVPAALAAVRGTVRALRPATAPHDDARSAGVPAADADIATRQDPAGPADAAADPATATGDRAGDRAGSVPELLRLLDEAGAARVGTAGADDRTPDDRTPDLTDADRHEVAR</sequence>
<accession>A0A1I1A4G3</accession>
<dbReference type="SUPFAM" id="SSF53448">
    <property type="entry name" value="Nucleotide-diphospho-sugar transferases"/>
    <property type="match status" value="1"/>
</dbReference>
<protein>
    <recommendedName>
        <fullName evidence="3">Glycosyltransferase 2-like domain-containing protein</fullName>
    </recommendedName>
</protein>
<feature type="region of interest" description="Disordered" evidence="1">
    <location>
        <begin position="1"/>
        <end position="37"/>
    </location>
</feature>
<feature type="transmembrane region" description="Helical" evidence="2">
    <location>
        <begin position="324"/>
        <end position="343"/>
    </location>
</feature>
<keyword evidence="2" id="KW-0472">Membrane</keyword>
<keyword evidence="2" id="KW-0812">Transmembrane</keyword>
<gene>
    <name evidence="4" type="ORF">SAMN05421867_11422</name>
</gene>
<feature type="region of interest" description="Disordered" evidence="1">
    <location>
        <begin position="434"/>
        <end position="505"/>
    </location>
</feature>
<evidence type="ECO:0000313" key="4">
    <source>
        <dbReference type="EMBL" id="SFB31458.1"/>
    </source>
</evidence>
<name>A0A1I1A4G3_9CELL</name>
<evidence type="ECO:0000256" key="2">
    <source>
        <dbReference type="SAM" id="Phobius"/>
    </source>
</evidence>
<feature type="compositionally biased region" description="Low complexity" evidence="1">
    <location>
        <begin position="437"/>
        <end position="454"/>
    </location>
</feature>
<evidence type="ECO:0000313" key="5">
    <source>
        <dbReference type="Proteomes" id="UP000199012"/>
    </source>
</evidence>
<evidence type="ECO:0000259" key="3">
    <source>
        <dbReference type="Pfam" id="PF00535"/>
    </source>
</evidence>
<evidence type="ECO:0000256" key="1">
    <source>
        <dbReference type="SAM" id="MobiDB-lite"/>
    </source>
</evidence>
<dbReference type="AlphaFoldDB" id="A0A1I1A4G3"/>
<feature type="transmembrane region" description="Helical" evidence="2">
    <location>
        <begin position="56"/>
        <end position="74"/>
    </location>
</feature>
<organism evidence="4 5">
    <name type="scientific">Cellulomonas marina</name>
    <dbReference type="NCBI Taxonomy" id="988821"/>
    <lineage>
        <taxon>Bacteria</taxon>
        <taxon>Bacillati</taxon>
        <taxon>Actinomycetota</taxon>
        <taxon>Actinomycetes</taxon>
        <taxon>Micrococcales</taxon>
        <taxon>Cellulomonadaceae</taxon>
        <taxon>Cellulomonas</taxon>
    </lineage>
</organism>